<gene>
    <name evidence="2" type="ORF">Pfra01_002293200</name>
</gene>
<dbReference type="EMBL" id="BSXT01003629">
    <property type="protein sequence ID" value="GMF54843.1"/>
    <property type="molecule type" value="Genomic_DNA"/>
</dbReference>
<proteinExistence type="predicted"/>
<keyword evidence="1" id="KW-0472">Membrane</keyword>
<keyword evidence="1" id="KW-0812">Transmembrane</keyword>
<comment type="caution">
    <text evidence="2">The sequence shown here is derived from an EMBL/GenBank/DDBJ whole genome shotgun (WGS) entry which is preliminary data.</text>
</comment>
<reference evidence="2" key="1">
    <citation type="submission" date="2023-04" db="EMBL/GenBank/DDBJ databases">
        <title>Phytophthora fragariaefolia NBRC 109709.</title>
        <authorList>
            <person name="Ichikawa N."/>
            <person name="Sato H."/>
            <person name="Tonouchi N."/>
        </authorList>
    </citation>
    <scope>NUCLEOTIDE SEQUENCE</scope>
    <source>
        <strain evidence="2">NBRC 109709</strain>
    </source>
</reference>
<sequence>MKIYPGRFSIRSPQIAPLKALIPTTTPREIELESHLYAPTVSNPSAKKLVTTEEQVELVREAAQTLFYCEYLVLIEYVECVIPIIYGLYMQMLYRFGGNARLYYPQTRDLTLEKLNSTVGNLVVYVWLELLSLLILHIVLHRRFGFSILRQLAFMLETDAYQVQGRLLTWILYTVSFTLQHFGTHQSVLVMAALRVIYPFVVPLRIRFQLPIPVGEMISDSTHGLATGLNAFFYSNYM</sequence>
<protein>
    <submittedName>
        <fullName evidence="2">Unnamed protein product</fullName>
    </submittedName>
</protein>
<feature type="transmembrane region" description="Helical" evidence="1">
    <location>
        <begin position="122"/>
        <end position="140"/>
    </location>
</feature>
<evidence type="ECO:0000256" key="1">
    <source>
        <dbReference type="SAM" id="Phobius"/>
    </source>
</evidence>
<feature type="transmembrane region" description="Helical" evidence="1">
    <location>
        <begin position="68"/>
        <end position="89"/>
    </location>
</feature>
<organism evidence="2 3">
    <name type="scientific">Phytophthora fragariaefolia</name>
    <dbReference type="NCBI Taxonomy" id="1490495"/>
    <lineage>
        <taxon>Eukaryota</taxon>
        <taxon>Sar</taxon>
        <taxon>Stramenopiles</taxon>
        <taxon>Oomycota</taxon>
        <taxon>Peronosporomycetes</taxon>
        <taxon>Peronosporales</taxon>
        <taxon>Peronosporaceae</taxon>
        <taxon>Phytophthora</taxon>
    </lineage>
</organism>
<keyword evidence="3" id="KW-1185">Reference proteome</keyword>
<name>A0A9W6Y3S0_9STRA</name>
<evidence type="ECO:0000313" key="3">
    <source>
        <dbReference type="Proteomes" id="UP001165121"/>
    </source>
</evidence>
<accession>A0A9W6Y3S0</accession>
<dbReference type="OrthoDB" id="94379at2759"/>
<dbReference type="Proteomes" id="UP001165121">
    <property type="component" value="Unassembled WGS sequence"/>
</dbReference>
<evidence type="ECO:0000313" key="2">
    <source>
        <dbReference type="EMBL" id="GMF54843.1"/>
    </source>
</evidence>
<dbReference type="AlphaFoldDB" id="A0A9W6Y3S0"/>
<keyword evidence="1" id="KW-1133">Transmembrane helix</keyword>